<evidence type="ECO:0000313" key="9">
    <source>
        <dbReference type="Proteomes" id="UP000503129"/>
    </source>
</evidence>
<keyword evidence="3" id="KW-0479">Metal-binding</keyword>
<organism evidence="8 9">
    <name type="scientific">Brasilonema sennae CENA114</name>
    <dbReference type="NCBI Taxonomy" id="415709"/>
    <lineage>
        <taxon>Bacteria</taxon>
        <taxon>Bacillati</taxon>
        <taxon>Cyanobacteriota</taxon>
        <taxon>Cyanophyceae</taxon>
        <taxon>Nostocales</taxon>
        <taxon>Scytonemataceae</taxon>
        <taxon>Brasilonema</taxon>
        <taxon>Bromeliae group (in: Brasilonema)</taxon>
    </lineage>
</organism>
<feature type="domain" description="Tyrosinase copper-binding" evidence="7">
    <location>
        <begin position="214"/>
        <end position="225"/>
    </location>
</feature>
<dbReference type="PANTHER" id="PTHR11474:SF76">
    <property type="entry name" value="SHKT DOMAIN-CONTAINING PROTEIN"/>
    <property type="match status" value="1"/>
</dbReference>
<dbReference type="AlphaFoldDB" id="A0A856MJK9"/>
<comment type="cofactor">
    <cofactor evidence="1">
        <name>Cu(2+)</name>
        <dbReference type="ChEBI" id="CHEBI:29036"/>
    </cofactor>
</comment>
<dbReference type="Proteomes" id="UP000503129">
    <property type="component" value="Chromosome"/>
</dbReference>
<dbReference type="Gene3D" id="1.10.1280.10">
    <property type="entry name" value="Di-copper center containing domain from catechol oxidase"/>
    <property type="match status" value="1"/>
</dbReference>
<keyword evidence="9" id="KW-1185">Reference proteome</keyword>
<reference evidence="8 9" key="1">
    <citation type="submission" date="2018-06" db="EMBL/GenBank/DDBJ databases">
        <title>Comparative genomics of Brasilonema spp. strains.</title>
        <authorList>
            <person name="Alvarenga D.O."/>
            <person name="Fiore M.F."/>
            <person name="Varani A.M."/>
        </authorList>
    </citation>
    <scope>NUCLEOTIDE SEQUENCE [LARGE SCALE GENOMIC DNA]</scope>
    <source>
        <strain evidence="8 9">CENA114</strain>
    </source>
</reference>
<evidence type="ECO:0000256" key="2">
    <source>
        <dbReference type="ARBA" id="ARBA00009928"/>
    </source>
</evidence>
<comment type="similarity">
    <text evidence="2">Belongs to the tyrosinase family.</text>
</comment>
<dbReference type="PROSITE" id="PS00498">
    <property type="entry name" value="TYROSINASE_2"/>
    <property type="match status" value="1"/>
</dbReference>
<evidence type="ECO:0000256" key="1">
    <source>
        <dbReference type="ARBA" id="ARBA00001973"/>
    </source>
</evidence>
<dbReference type="SUPFAM" id="SSF48056">
    <property type="entry name" value="Di-copper centre-containing domain"/>
    <property type="match status" value="1"/>
</dbReference>
<dbReference type="RefSeq" id="WP_171977387.1">
    <property type="nucleotide sequence ID" value="NZ_CAWOXK010000001.1"/>
</dbReference>
<feature type="region of interest" description="Disordered" evidence="6">
    <location>
        <begin position="395"/>
        <end position="419"/>
    </location>
</feature>
<dbReference type="KEGG" id="bsen:DP114_25040"/>
<keyword evidence="4" id="KW-0560">Oxidoreductase</keyword>
<dbReference type="PANTHER" id="PTHR11474">
    <property type="entry name" value="TYROSINASE FAMILY MEMBER"/>
    <property type="match status" value="1"/>
</dbReference>
<protein>
    <submittedName>
        <fullName evidence="8">Catechol oxidase</fullName>
    </submittedName>
</protein>
<evidence type="ECO:0000256" key="5">
    <source>
        <dbReference type="ARBA" id="ARBA00023008"/>
    </source>
</evidence>
<dbReference type="PRINTS" id="PR00092">
    <property type="entry name" value="TYROSINASE"/>
</dbReference>
<keyword evidence="5" id="KW-0186">Copper</keyword>
<dbReference type="InterPro" id="IPR022739">
    <property type="entry name" value="Polyphenol_oxidase_cen"/>
</dbReference>
<evidence type="ECO:0000259" key="7">
    <source>
        <dbReference type="PROSITE" id="PS00498"/>
    </source>
</evidence>
<dbReference type="InterPro" id="IPR050316">
    <property type="entry name" value="Tyrosinase/Hemocyanin"/>
</dbReference>
<evidence type="ECO:0000256" key="4">
    <source>
        <dbReference type="ARBA" id="ARBA00023002"/>
    </source>
</evidence>
<gene>
    <name evidence="8" type="ORF">DP114_25040</name>
</gene>
<evidence type="ECO:0000256" key="3">
    <source>
        <dbReference type="ARBA" id="ARBA00022723"/>
    </source>
</evidence>
<proteinExistence type="inferred from homology"/>
<evidence type="ECO:0000256" key="6">
    <source>
        <dbReference type="SAM" id="MobiDB-lite"/>
    </source>
</evidence>
<name>A0A856MJK9_9CYAN</name>
<sequence>MQIRRNIYRILESGGSEIAAYRRGVEVMKARSNVNPNDTTGWIFQANIHGTSLRNPTFNQFWNQCQHRSFFFLSWHRMYIYFFERIVRSASGDAKFSLPYWNYSERNQSVLPEPFRIPANSSNTLYVSQRRNQINQGQALPANSVDYRRALSFVNFFSDIGSLAPSFGGGVVSGPIQFANPNVTGQMENQPHNVIHGDIGGGGWMSDPLLAARDPIFWLHHSNIDRLWEQWLNQGQGRSNPVNNSTWMNSRFIFFNENGQRQEMSGKDILDTASQLDYVYDDKPMTPPPPPPTVSFIAPRPSQPQFLGSTPEGKVIQLTANAAEFSISPIPQRAAFTALPVEKQRVMLVFEGIEYDKPPGVNYEVYLNLPDDNSAPLQENYVGTIGLFAMEPHNHSHAEEHSEHQHMAHEHGNHDAAEKHPKPTVVLEATNVVEALQQQGKWSNQFRITLVTTYQDKPLSEVRFQKISVYTF</sequence>
<dbReference type="EMBL" id="CP030118">
    <property type="protein sequence ID" value="QDL10732.1"/>
    <property type="molecule type" value="Genomic_DNA"/>
</dbReference>
<dbReference type="InterPro" id="IPR002227">
    <property type="entry name" value="Tyrosinase_Cu-bd"/>
</dbReference>
<evidence type="ECO:0000313" key="8">
    <source>
        <dbReference type="EMBL" id="QDL10732.1"/>
    </source>
</evidence>
<dbReference type="InterPro" id="IPR008922">
    <property type="entry name" value="Di-copper_centre_dom_sf"/>
</dbReference>
<accession>A0A856MJK9</accession>
<dbReference type="GO" id="GO:0046872">
    <property type="term" value="F:metal ion binding"/>
    <property type="evidence" value="ECO:0007669"/>
    <property type="project" value="UniProtKB-KW"/>
</dbReference>
<dbReference type="Pfam" id="PF00264">
    <property type="entry name" value="Tyrosinase"/>
    <property type="match status" value="1"/>
</dbReference>
<dbReference type="GO" id="GO:0004097">
    <property type="term" value="F:catechol oxidase activity"/>
    <property type="evidence" value="ECO:0007669"/>
    <property type="project" value="InterPro"/>
</dbReference>
<dbReference type="Pfam" id="PF12142">
    <property type="entry name" value="PPO1_DWL"/>
    <property type="match status" value="1"/>
</dbReference>